<feature type="region of interest" description="Disordered" evidence="17">
    <location>
        <begin position="36"/>
        <end position="57"/>
    </location>
</feature>
<evidence type="ECO:0000256" key="17">
    <source>
        <dbReference type="SAM" id="MobiDB-lite"/>
    </source>
</evidence>
<gene>
    <name evidence="20" type="ORF">mvi_36980</name>
</gene>
<keyword evidence="4" id="KW-0600">Photoreceptor protein</keyword>
<keyword evidence="10" id="KW-0677">Repeat</keyword>
<evidence type="ECO:0000313" key="20">
    <source>
        <dbReference type="EMBL" id="BCM85237.1"/>
    </source>
</evidence>
<feature type="domain" description="PAS" evidence="18">
    <location>
        <begin position="57"/>
        <end position="130"/>
    </location>
</feature>
<dbReference type="InterPro" id="IPR013767">
    <property type="entry name" value="PAS_fold"/>
</dbReference>
<dbReference type="PANTHER" id="PTHR41523">
    <property type="entry name" value="TWO-COMPONENT SYSTEM SENSOR PROTEIN"/>
    <property type="match status" value="1"/>
</dbReference>
<dbReference type="PROSITE" id="PS50112">
    <property type="entry name" value="PAS"/>
    <property type="match status" value="2"/>
</dbReference>
<keyword evidence="6" id="KW-0716">Sensory transduction</keyword>
<dbReference type="InterPro" id="IPR029016">
    <property type="entry name" value="GAF-like_dom_sf"/>
</dbReference>
<keyword evidence="14" id="KW-0157">Chromophore</keyword>
<evidence type="ECO:0000256" key="11">
    <source>
        <dbReference type="ARBA" id="ARBA00022741"/>
    </source>
</evidence>
<dbReference type="InterPro" id="IPR011102">
    <property type="entry name" value="Sig_transdc_His_kinase_HWE"/>
</dbReference>
<evidence type="ECO:0000256" key="5">
    <source>
        <dbReference type="ARBA" id="ARBA00022553"/>
    </source>
</evidence>
<dbReference type="SMART" id="SM00065">
    <property type="entry name" value="GAF"/>
    <property type="match status" value="1"/>
</dbReference>
<evidence type="ECO:0000256" key="1">
    <source>
        <dbReference type="ARBA" id="ARBA00000085"/>
    </source>
</evidence>
<feature type="domain" description="PAS" evidence="18">
    <location>
        <begin position="186"/>
        <end position="259"/>
    </location>
</feature>
<feature type="domain" description="PAC" evidence="19">
    <location>
        <begin position="387"/>
        <end position="439"/>
    </location>
</feature>
<keyword evidence="9" id="KW-0808">Transferase</keyword>
<dbReference type="Pfam" id="PF08448">
    <property type="entry name" value="PAS_4"/>
    <property type="match status" value="2"/>
</dbReference>
<protein>
    <recommendedName>
        <fullName evidence="3">Blue-light-activated histidine kinase</fullName>
        <ecNumber evidence="2">2.7.13.3</ecNumber>
    </recommendedName>
</protein>
<dbReference type="Gene3D" id="3.30.565.10">
    <property type="entry name" value="Histidine kinase-like ATPase, C-terminal domain"/>
    <property type="match status" value="1"/>
</dbReference>
<dbReference type="Gene3D" id="3.30.450.20">
    <property type="entry name" value="PAS domain"/>
    <property type="match status" value="4"/>
</dbReference>
<proteinExistence type="predicted"/>
<evidence type="ECO:0000313" key="21">
    <source>
        <dbReference type="Proteomes" id="UP000663508"/>
    </source>
</evidence>
<feature type="compositionally biased region" description="Basic and acidic residues" evidence="17">
    <location>
        <begin position="38"/>
        <end position="48"/>
    </location>
</feature>
<keyword evidence="11" id="KW-0547">Nucleotide-binding</keyword>
<reference evidence="20" key="1">
    <citation type="submission" date="2020-11" db="EMBL/GenBank/DDBJ databases">
        <title>Complete genome sequence of a novel pathogenic Methylobacterium strain isolated from rice in Vietnam.</title>
        <authorList>
            <person name="Lai K."/>
            <person name="Okazaki S."/>
            <person name="Higashi K."/>
            <person name="Mori H."/>
            <person name="Toyoda A."/>
            <person name="Kurokawa K."/>
        </authorList>
    </citation>
    <scope>NUCLEOTIDE SEQUENCE</scope>
    <source>
        <strain evidence="20">VL1</strain>
    </source>
</reference>
<dbReference type="Gene3D" id="3.30.450.40">
    <property type="match status" value="1"/>
</dbReference>
<dbReference type="EC" id="2.7.13.3" evidence="2"/>
<dbReference type="SMART" id="SM00091">
    <property type="entry name" value="PAS"/>
    <property type="match status" value="4"/>
</dbReference>
<evidence type="ECO:0000256" key="12">
    <source>
        <dbReference type="ARBA" id="ARBA00022777"/>
    </source>
</evidence>
<dbReference type="InterPro" id="IPR036890">
    <property type="entry name" value="HATPase_C_sf"/>
</dbReference>
<keyword evidence="5" id="KW-0597">Phosphoprotein</keyword>
<evidence type="ECO:0000256" key="3">
    <source>
        <dbReference type="ARBA" id="ARBA00021740"/>
    </source>
</evidence>
<accession>A0A8H8WVZ2</accession>
<dbReference type="SMART" id="SM00086">
    <property type="entry name" value="PAC"/>
    <property type="match status" value="3"/>
</dbReference>
<keyword evidence="7" id="KW-0285">Flavoprotein</keyword>
<dbReference type="SUPFAM" id="SSF55785">
    <property type="entry name" value="PYP-like sensor domain (PAS domain)"/>
    <property type="match status" value="4"/>
</dbReference>
<dbReference type="Pfam" id="PF13426">
    <property type="entry name" value="PAS_9"/>
    <property type="match status" value="1"/>
</dbReference>
<evidence type="ECO:0000256" key="8">
    <source>
        <dbReference type="ARBA" id="ARBA00022643"/>
    </source>
</evidence>
<keyword evidence="16" id="KW-0675">Receptor</keyword>
<organism evidence="20 21">
    <name type="scientific">Methylobacterium indicum</name>
    <dbReference type="NCBI Taxonomy" id="1775910"/>
    <lineage>
        <taxon>Bacteria</taxon>
        <taxon>Pseudomonadati</taxon>
        <taxon>Pseudomonadota</taxon>
        <taxon>Alphaproteobacteria</taxon>
        <taxon>Hyphomicrobiales</taxon>
        <taxon>Methylobacteriaceae</taxon>
        <taxon>Methylobacterium</taxon>
    </lineage>
</organism>
<dbReference type="SMART" id="SM00911">
    <property type="entry name" value="HWE_HK"/>
    <property type="match status" value="1"/>
</dbReference>
<evidence type="ECO:0000259" key="19">
    <source>
        <dbReference type="PROSITE" id="PS50113"/>
    </source>
</evidence>
<evidence type="ECO:0000256" key="7">
    <source>
        <dbReference type="ARBA" id="ARBA00022630"/>
    </source>
</evidence>
<dbReference type="InterPro" id="IPR003018">
    <property type="entry name" value="GAF"/>
</dbReference>
<dbReference type="Proteomes" id="UP000663508">
    <property type="component" value="Chromosome"/>
</dbReference>
<dbReference type="InterPro" id="IPR001610">
    <property type="entry name" value="PAC"/>
</dbReference>
<keyword evidence="13" id="KW-0067">ATP-binding</keyword>
<keyword evidence="15" id="KW-0843">Virulence</keyword>
<comment type="catalytic activity">
    <reaction evidence="1">
        <text>ATP + protein L-histidine = ADP + protein N-phospho-L-histidine.</text>
        <dbReference type="EC" id="2.7.13.3"/>
    </reaction>
</comment>
<dbReference type="InterPro" id="IPR035965">
    <property type="entry name" value="PAS-like_dom_sf"/>
</dbReference>
<dbReference type="SUPFAM" id="SSF55781">
    <property type="entry name" value="GAF domain-like"/>
    <property type="match status" value="1"/>
</dbReference>
<dbReference type="InterPro" id="IPR013656">
    <property type="entry name" value="PAS_4"/>
</dbReference>
<dbReference type="PROSITE" id="PS50113">
    <property type="entry name" value="PAC"/>
    <property type="match status" value="2"/>
</dbReference>
<dbReference type="GO" id="GO:0006355">
    <property type="term" value="P:regulation of DNA-templated transcription"/>
    <property type="evidence" value="ECO:0007669"/>
    <property type="project" value="InterPro"/>
</dbReference>
<keyword evidence="12" id="KW-0418">Kinase</keyword>
<dbReference type="PANTHER" id="PTHR41523:SF8">
    <property type="entry name" value="ETHYLENE RESPONSE SENSOR PROTEIN"/>
    <property type="match status" value="1"/>
</dbReference>
<evidence type="ECO:0000256" key="16">
    <source>
        <dbReference type="ARBA" id="ARBA00023170"/>
    </source>
</evidence>
<dbReference type="KEGG" id="mind:mvi_36980"/>
<dbReference type="InterPro" id="IPR000014">
    <property type="entry name" value="PAS"/>
</dbReference>
<dbReference type="GO" id="GO:0005524">
    <property type="term" value="F:ATP binding"/>
    <property type="evidence" value="ECO:0007669"/>
    <property type="project" value="UniProtKB-KW"/>
</dbReference>
<dbReference type="AlphaFoldDB" id="A0A8H8WVZ2"/>
<evidence type="ECO:0000256" key="2">
    <source>
        <dbReference type="ARBA" id="ARBA00012438"/>
    </source>
</evidence>
<dbReference type="Pfam" id="PF07536">
    <property type="entry name" value="HWE_HK"/>
    <property type="match status" value="1"/>
</dbReference>
<dbReference type="GO" id="GO:0004673">
    <property type="term" value="F:protein histidine kinase activity"/>
    <property type="evidence" value="ECO:0007669"/>
    <property type="project" value="UniProtKB-EC"/>
</dbReference>
<dbReference type="Pfam" id="PF00989">
    <property type="entry name" value="PAS"/>
    <property type="match status" value="1"/>
</dbReference>
<sequence>MASVARGQAQLSMDSDVHRLSRDELEAEIARLRAKLARQSDLDPETSRQRPRPAPADADVLFSAVDQTSLPMILTDPNQDDEPIVFTNRAFLDLTGYGVDEVVGRNCRFLQGPDTQPDRLDEIRAALRDNRDLTIEIVNHRRDGTPFVNALFIGPVFDGEGRLRYRFGSQIDVTEAHRTRLRLAESEERQRAIFNSASEMAILVTDTVGRVTDWNVGAERILGWSAEEMRGQTIERIFTAEDRARGRLEEEMAVVLRDGHAEDVRWHLRKDGGRFYAVGDMTSLRGVDGTHRGFVKAMSDRTEQRDAAAKHEADAEFMRGVLASSADCIKVLDLDGSLTFMSEGGRKVMEVSDFNLIKGCPWPGFWQGQGHAEAVAALARAKGGGVGHFQGTADTFLGNPRWWDVQVTPIFGADGRPERILSVSRDITEQKSLEARLAAGEAHWRGLFERLSEGFVVGEVVRDATGRITDWRYTDVNSAWGRLVGIDPDSVVGRTVREVLPGIEDAWVSEFADVVETGQPVTFVRQVGTLARWYEGRAFALGSERFGVIFLEVTERVQADARRDGLLELGERLRADIDTEAIAMAGSAILGRVLGVGRVGYGTVGSDGESFVVEEDWTAADFPTLAGRYRMDDYGLYAEDLRQGRAVVIADVRDDPRTAASAATLEAVSVRTLVNLPVFEKGRTVAVLYVNDDRPRSWNEQEIAFIRQIAELTRQAVERRRAEERQDLLNHELSHRLKNTMAMVMSIAHQTLRAIPEREPVEAFEKRIRALASAHDLLLRRNWTAADLGAVCREVLSTVADGRRFTLDGPDVPLGPGAGLSASLLLHELATNAAKYGSLSGDEGGVELRWWIESGSGEPELVLRWREHGGPPVVAPTRRGFGSRLIRTGLVGTGGVDVTYHAEGLVAIMRAPLVEVQRA</sequence>
<feature type="domain" description="PAC" evidence="19">
    <location>
        <begin position="131"/>
        <end position="185"/>
    </location>
</feature>
<evidence type="ECO:0000256" key="6">
    <source>
        <dbReference type="ARBA" id="ARBA00022606"/>
    </source>
</evidence>
<dbReference type="NCBIfam" id="TIGR00229">
    <property type="entry name" value="sensory_box"/>
    <property type="match status" value="2"/>
</dbReference>
<dbReference type="Pfam" id="PF01590">
    <property type="entry name" value="GAF"/>
    <property type="match status" value="1"/>
</dbReference>
<keyword evidence="8" id="KW-0288">FMN</keyword>
<evidence type="ECO:0000256" key="9">
    <source>
        <dbReference type="ARBA" id="ARBA00022679"/>
    </source>
</evidence>
<dbReference type="EMBL" id="AP024145">
    <property type="protein sequence ID" value="BCM85237.1"/>
    <property type="molecule type" value="Genomic_DNA"/>
</dbReference>
<evidence type="ECO:0000256" key="13">
    <source>
        <dbReference type="ARBA" id="ARBA00022840"/>
    </source>
</evidence>
<name>A0A8H8WVZ2_9HYPH</name>
<dbReference type="GO" id="GO:0009881">
    <property type="term" value="F:photoreceptor activity"/>
    <property type="evidence" value="ECO:0007669"/>
    <property type="project" value="UniProtKB-KW"/>
</dbReference>
<dbReference type="InterPro" id="IPR000700">
    <property type="entry name" value="PAS-assoc_C"/>
</dbReference>
<evidence type="ECO:0000256" key="10">
    <source>
        <dbReference type="ARBA" id="ARBA00022737"/>
    </source>
</evidence>
<evidence type="ECO:0000256" key="15">
    <source>
        <dbReference type="ARBA" id="ARBA00023026"/>
    </source>
</evidence>
<evidence type="ECO:0000259" key="18">
    <source>
        <dbReference type="PROSITE" id="PS50112"/>
    </source>
</evidence>
<dbReference type="CDD" id="cd00130">
    <property type="entry name" value="PAS"/>
    <property type="match status" value="3"/>
</dbReference>
<evidence type="ECO:0000256" key="14">
    <source>
        <dbReference type="ARBA" id="ARBA00022991"/>
    </source>
</evidence>
<evidence type="ECO:0000256" key="4">
    <source>
        <dbReference type="ARBA" id="ARBA00022543"/>
    </source>
</evidence>